<protein>
    <submittedName>
        <fullName evidence="1">Ribosomal RNA large subunit methyltransferase N</fullName>
    </submittedName>
</protein>
<dbReference type="EMBL" id="BKCP01008515">
    <property type="protein sequence ID" value="GER49291.1"/>
    <property type="molecule type" value="Genomic_DNA"/>
</dbReference>
<keyword evidence="1" id="KW-0489">Methyltransferase</keyword>
<dbReference type="GO" id="GO:0008168">
    <property type="term" value="F:methyltransferase activity"/>
    <property type="evidence" value="ECO:0007669"/>
    <property type="project" value="UniProtKB-KW"/>
</dbReference>
<dbReference type="Proteomes" id="UP000325081">
    <property type="component" value="Unassembled WGS sequence"/>
</dbReference>
<keyword evidence="1" id="KW-0808">Transferase</keyword>
<keyword evidence="2" id="KW-1185">Reference proteome</keyword>
<reference evidence="2" key="1">
    <citation type="journal article" date="2019" name="Curr. Biol.">
        <title>Genome Sequence of Striga asiatica Provides Insight into the Evolution of Plant Parasitism.</title>
        <authorList>
            <person name="Yoshida S."/>
            <person name="Kim S."/>
            <person name="Wafula E.K."/>
            <person name="Tanskanen J."/>
            <person name="Kim Y.M."/>
            <person name="Honaas L."/>
            <person name="Yang Z."/>
            <person name="Spallek T."/>
            <person name="Conn C.E."/>
            <person name="Ichihashi Y."/>
            <person name="Cheong K."/>
            <person name="Cui S."/>
            <person name="Der J.P."/>
            <person name="Gundlach H."/>
            <person name="Jiao Y."/>
            <person name="Hori C."/>
            <person name="Ishida J.K."/>
            <person name="Kasahara H."/>
            <person name="Kiba T."/>
            <person name="Kim M.S."/>
            <person name="Koo N."/>
            <person name="Laohavisit A."/>
            <person name="Lee Y.H."/>
            <person name="Lumba S."/>
            <person name="McCourt P."/>
            <person name="Mortimer J.C."/>
            <person name="Mutuku J.M."/>
            <person name="Nomura T."/>
            <person name="Sasaki-Sekimoto Y."/>
            <person name="Seto Y."/>
            <person name="Wang Y."/>
            <person name="Wakatake T."/>
            <person name="Sakakibara H."/>
            <person name="Demura T."/>
            <person name="Yamaguchi S."/>
            <person name="Yoneyama K."/>
            <person name="Manabe R.I."/>
            <person name="Nelson D.C."/>
            <person name="Schulman A.H."/>
            <person name="Timko M.P."/>
            <person name="dePamphilis C.W."/>
            <person name="Choi D."/>
            <person name="Shirasu K."/>
        </authorList>
    </citation>
    <scope>NUCLEOTIDE SEQUENCE [LARGE SCALE GENOMIC DNA]</scope>
    <source>
        <strain evidence="2">cv. UVA1</strain>
    </source>
</reference>
<evidence type="ECO:0000313" key="2">
    <source>
        <dbReference type="Proteomes" id="UP000325081"/>
    </source>
</evidence>
<accession>A0A5A7QZ67</accession>
<dbReference type="GO" id="GO:0032259">
    <property type="term" value="P:methylation"/>
    <property type="evidence" value="ECO:0007669"/>
    <property type="project" value="UniProtKB-KW"/>
</dbReference>
<dbReference type="AlphaFoldDB" id="A0A5A7QZ67"/>
<name>A0A5A7QZ67_STRAF</name>
<evidence type="ECO:0000313" key="1">
    <source>
        <dbReference type="EMBL" id="GER49291.1"/>
    </source>
</evidence>
<organism evidence="1 2">
    <name type="scientific">Striga asiatica</name>
    <name type="common">Asiatic witchweed</name>
    <name type="synonym">Buchnera asiatica</name>
    <dbReference type="NCBI Taxonomy" id="4170"/>
    <lineage>
        <taxon>Eukaryota</taxon>
        <taxon>Viridiplantae</taxon>
        <taxon>Streptophyta</taxon>
        <taxon>Embryophyta</taxon>
        <taxon>Tracheophyta</taxon>
        <taxon>Spermatophyta</taxon>
        <taxon>Magnoliopsida</taxon>
        <taxon>eudicotyledons</taxon>
        <taxon>Gunneridae</taxon>
        <taxon>Pentapetalae</taxon>
        <taxon>asterids</taxon>
        <taxon>lamiids</taxon>
        <taxon>Lamiales</taxon>
        <taxon>Orobanchaceae</taxon>
        <taxon>Buchnereae</taxon>
        <taxon>Striga</taxon>
    </lineage>
</organism>
<sequence length="149" mass="17042">MEILCSFQGFSSATGFVFEIYGPPMQFGQSGWFENAQAHEFLHEFKPVDEPLEVQVNHSNFFATEEFLLSQRLVLNDFDNKRLETSKTQTKIPNGSVPSQIKPNKPEILINLHAHHQWPRDLIIVCTKSFAFSAFNSKSLRYAFISSIS</sequence>
<comment type="caution">
    <text evidence="1">The sequence shown here is derived from an EMBL/GenBank/DDBJ whole genome shotgun (WGS) entry which is preliminary data.</text>
</comment>
<proteinExistence type="predicted"/>
<gene>
    <name evidence="1" type="ORF">STAS_26525</name>
</gene>